<dbReference type="EMBL" id="LBHB01000001">
    <property type="protein sequence ID" value="KLE36113.1"/>
    <property type="molecule type" value="Genomic_DNA"/>
</dbReference>
<dbReference type="PATRIC" id="fig|1581420.6.peg.974"/>
<evidence type="ECO:0000313" key="2">
    <source>
        <dbReference type="Proteomes" id="UP000053464"/>
    </source>
</evidence>
<gene>
    <name evidence="1" type="ORF">AAW00_04835</name>
</gene>
<reference evidence="1 2" key="1">
    <citation type="submission" date="2015-04" db="EMBL/GenBank/DDBJ databases">
        <title>The draft genome sequence of Erythrobacter luteus KA37.</title>
        <authorList>
            <person name="Zhuang L."/>
            <person name="Liu Y."/>
            <person name="Shao Z."/>
        </authorList>
    </citation>
    <scope>NUCLEOTIDE SEQUENCE [LARGE SCALE GENOMIC DNA]</scope>
    <source>
        <strain evidence="1 2">KA37</strain>
    </source>
</reference>
<accession>A0A0G9N3N0</accession>
<keyword evidence="2" id="KW-1185">Reference proteome</keyword>
<evidence type="ECO:0000313" key="1">
    <source>
        <dbReference type="EMBL" id="KLE36113.1"/>
    </source>
</evidence>
<dbReference type="InterPro" id="IPR011727">
    <property type="entry name" value="CHP02117"/>
</dbReference>
<proteinExistence type="predicted"/>
<dbReference type="Proteomes" id="UP000053464">
    <property type="component" value="Unassembled WGS sequence"/>
</dbReference>
<dbReference type="AlphaFoldDB" id="A0A0G9N3N0"/>
<organism evidence="1 2">
    <name type="scientific">Aurantiacibacter luteus</name>
    <dbReference type="NCBI Taxonomy" id="1581420"/>
    <lineage>
        <taxon>Bacteria</taxon>
        <taxon>Pseudomonadati</taxon>
        <taxon>Pseudomonadota</taxon>
        <taxon>Alphaproteobacteria</taxon>
        <taxon>Sphingomonadales</taxon>
        <taxon>Erythrobacteraceae</taxon>
        <taxon>Aurantiacibacter</taxon>
    </lineage>
</organism>
<evidence type="ECO:0008006" key="3">
    <source>
        <dbReference type="Google" id="ProtNLM"/>
    </source>
</evidence>
<protein>
    <recommendedName>
        <fullName evidence="3">Urease-associated protein</fullName>
    </recommendedName>
</protein>
<name>A0A0G9N3N0_9SPHN</name>
<comment type="caution">
    <text evidence="1">The sequence shown here is derived from an EMBL/GenBank/DDBJ whole genome shotgun (WGS) entry which is preliminary data.</text>
</comment>
<dbReference type="Pfam" id="PF09601">
    <property type="entry name" value="DUF2459"/>
    <property type="match status" value="1"/>
</dbReference>
<sequence length="236" mass="25448">MGLAAGLALIVGGYLLAGWIGSSLPVNGHWREPAEGVEIMVETNGMHTGIVVPVANDIKDWRETFPSAARIAPYYGEMPTHLAIGYGEREVFTEVPTWGDLTATTALRIATVGGDALIRVSPYVRPAPGQNYRPVTISREQYARLVAAIERHLPPAEGLREELHGTFVLDSYYEATGGYSMANTCNTWVGARLAEAGLPMGRWTPLAGGVMKWIPAPPPVSPLEDRSDKNPQLSIG</sequence>
<dbReference type="STRING" id="1581420.AAW00_04835"/>